<accession>A0ACD5GYF8</accession>
<reference evidence="1 2" key="1">
    <citation type="journal article" date="2016" name="Genome Announc.">
        <title>Draft Genome Sequence of the Thermotolerant Cyanobacterium Desertifilum sp. IPPAS B-1220.</title>
        <authorList>
            <person name="Mironov K.S."/>
            <person name="Sinetova M.A."/>
            <person name="Bolatkhan K."/>
            <person name="Zayadan B.K."/>
            <person name="Ustinova V.V."/>
            <person name="Kupriyanova E.V."/>
            <person name="Skrypnik A.N."/>
            <person name="Gogoleva N.E."/>
            <person name="Gogolev Y.V."/>
            <person name="Los D.A."/>
        </authorList>
    </citation>
    <scope>NUCLEOTIDE SEQUENCE [LARGE SCALE GENOMIC DNA]</scope>
    <source>
        <strain evidence="1 2">IPPAS B-1220</strain>
    </source>
</reference>
<proteinExistence type="predicted"/>
<gene>
    <name evidence="1" type="ORF">BH720_003525</name>
</gene>
<name>A0ACD5GYF8_9CYAN</name>
<evidence type="ECO:0000313" key="1">
    <source>
        <dbReference type="EMBL" id="XPM64966.1"/>
    </source>
</evidence>
<dbReference type="EMBL" id="CP182909">
    <property type="protein sequence ID" value="XPM64966.1"/>
    <property type="molecule type" value="Genomic_DNA"/>
</dbReference>
<keyword evidence="2" id="KW-1185">Reference proteome</keyword>
<organism evidence="1 2">
    <name type="scientific">Desertifilum tharense IPPAS B-1220</name>
    <dbReference type="NCBI Taxonomy" id="1781255"/>
    <lineage>
        <taxon>Bacteria</taxon>
        <taxon>Bacillati</taxon>
        <taxon>Cyanobacteriota</taxon>
        <taxon>Cyanophyceae</taxon>
        <taxon>Desertifilales</taxon>
        <taxon>Desertifilaceae</taxon>
        <taxon>Desertifilum</taxon>
    </lineage>
</organism>
<dbReference type="Proteomes" id="UP000095472">
    <property type="component" value="Chromosome"/>
</dbReference>
<sequence length="159" mass="18390">MIAKLRQPESGWSSQLPHTPDNLFLYVIEEAYEVLDATQAVIPQLTQETIEKETDSHYLLVEDLGFKLLWYVAKSSYRLMQLMGGIPATVSQANSEWQSGMLRLVAVLEAQTAETQWSLDLTTHQVPPLLFKRRCWYSLQVRRFLIRWKACARSLFINS</sequence>
<evidence type="ECO:0000313" key="2">
    <source>
        <dbReference type="Proteomes" id="UP000095472"/>
    </source>
</evidence>
<protein>
    <submittedName>
        <fullName evidence="1">Uncharacterized protein</fullName>
    </submittedName>
</protein>